<protein>
    <submittedName>
        <fullName evidence="1">Uncharacterized protein</fullName>
    </submittedName>
</protein>
<dbReference type="OrthoDB" id="10062343at2759"/>
<dbReference type="AlphaFoldDB" id="A0A814T2L3"/>
<evidence type="ECO:0000313" key="2">
    <source>
        <dbReference type="EMBL" id="CAF3919063.1"/>
    </source>
</evidence>
<dbReference type="PANTHER" id="PTHR46601:SF2">
    <property type="entry name" value="UBIQUITIN-LIKE PROTEASE FAMILY PROFILE DOMAIN-CONTAINING PROTEIN"/>
    <property type="match status" value="1"/>
</dbReference>
<proteinExistence type="predicted"/>
<comment type="caution">
    <text evidence="1">The sequence shown here is derived from an EMBL/GenBank/DDBJ whole genome shotgun (WGS) entry which is preliminary data.</text>
</comment>
<sequence length="296" mass="34063">KIQENVSNDKIKITWSQWMNENGHAEKKVFSGNVDEAVLSLKSKVEHFLFHVYVKREQSKYFEKLTTEVSDEKIILQVDFAENFNMKEQDEIQKAHWNTKPLSIFTAFVWSKSENFSFALPSSDLTHDKFAVDSALKIILNHIETVFPNVEEINCFSGGATSQFKQRFHFRNLTRIADERKINLSWRFFATSHGKGVVDGIGGIVKRLVWSAILVGGVCRSAEDFIKLAEKKTKKIILIQITSSDIDNSKTKLENLFKMAESVPETLKMHSVKVGDENELEFRYYSTCSEKKTITY</sequence>
<dbReference type="EMBL" id="CAJOBC010007033">
    <property type="protein sequence ID" value="CAF3919063.1"/>
    <property type="molecule type" value="Genomic_DNA"/>
</dbReference>
<dbReference type="Proteomes" id="UP000681722">
    <property type="component" value="Unassembled WGS sequence"/>
</dbReference>
<evidence type="ECO:0000313" key="1">
    <source>
        <dbReference type="EMBL" id="CAF1155599.1"/>
    </source>
</evidence>
<dbReference type="EMBL" id="CAJNOQ010007034">
    <property type="protein sequence ID" value="CAF1155599.1"/>
    <property type="molecule type" value="Genomic_DNA"/>
</dbReference>
<dbReference type="PANTHER" id="PTHR46601">
    <property type="entry name" value="ULP_PROTEASE DOMAIN-CONTAINING PROTEIN"/>
    <property type="match status" value="1"/>
</dbReference>
<feature type="non-terminal residue" evidence="1">
    <location>
        <position position="1"/>
    </location>
</feature>
<organism evidence="1 3">
    <name type="scientific">Didymodactylos carnosus</name>
    <dbReference type="NCBI Taxonomy" id="1234261"/>
    <lineage>
        <taxon>Eukaryota</taxon>
        <taxon>Metazoa</taxon>
        <taxon>Spiralia</taxon>
        <taxon>Gnathifera</taxon>
        <taxon>Rotifera</taxon>
        <taxon>Eurotatoria</taxon>
        <taxon>Bdelloidea</taxon>
        <taxon>Philodinida</taxon>
        <taxon>Philodinidae</taxon>
        <taxon>Didymodactylos</taxon>
    </lineage>
</organism>
<evidence type="ECO:0000313" key="3">
    <source>
        <dbReference type="Proteomes" id="UP000663829"/>
    </source>
</evidence>
<accession>A0A814T2L3</accession>
<name>A0A814T2L3_9BILA</name>
<dbReference type="Proteomes" id="UP000663829">
    <property type="component" value="Unassembled WGS sequence"/>
</dbReference>
<keyword evidence="3" id="KW-1185">Reference proteome</keyword>
<reference evidence="1" key="1">
    <citation type="submission" date="2021-02" db="EMBL/GenBank/DDBJ databases">
        <authorList>
            <person name="Nowell W R."/>
        </authorList>
    </citation>
    <scope>NUCLEOTIDE SEQUENCE</scope>
</reference>
<gene>
    <name evidence="1" type="ORF">GPM918_LOCUS21411</name>
    <name evidence="2" type="ORF">SRO942_LOCUS21408</name>
</gene>